<organism evidence="2 3">
    <name type="scientific">Daldinia eschscholtzii</name>
    <dbReference type="NCBI Taxonomy" id="292717"/>
    <lineage>
        <taxon>Eukaryota</taxon>
        <taxon>Fungi</taxon>
        <taxon>Dikarya</taxon>
        <taxon>Ascomycota</taxon>
        <taxon>Pezizomycotina</taxon>
        <taxon>Sordariomycetes</taxon>
        <taxon>Xylariomycetidae</taxon>
        <taxon>Xylariales</taxon>
        <taxon>Hypoxylaceae</taxon>
        <taxon>Daldinia</taxon>
    </lineage>
</organism>
<protein>
    <submittedName>
        <fullName evidence="2">Uncharacterized protein</fullName>
    </submittedName>
</protein>
<reference evidence="2 3" key="1">
    <citation type="journal article" date="2024" name="Front Chem Biol">
        <title>Unveiling the potential of Daldinia eschscholtzii MFLUCC 19-0629 through bioactivity and bioinformatics studies for enhanced sustainable agriculture production.</title>
        <authorList>
            <person name="Brooks S."/>
            <person name="Weaver J.A."/>
            <person name="Klomchit A."/>
            <person name="Alharthi S.A."/>
            <person name="Onlamun T."/>
            <person name="Nurani R."/>
            <person name="Vong T.K."/>
            <person name="Alberti F."/>
            <person name="Greco C."/>
        </authorList>
    </citation>
    <scope>NUCLEOTIDE SEQUENCE [LARGE SCALE GENOMIC DNA]</scope>
    <source>
        <strain evidence="2">MFLUCC 19-0629</strain>
    </source>
</reference>
<keyword evidence="3" id="KW-1185">Reference proteome</keyword>
<feature type="region of interest" description="Disordered" evidence="1">
    <location>
        <begin position="1"/>
        <end position="73"/>
    </location>
</feature>
<dbReference type="AlphaFoldDB" id="A0AAX6MW79"/>
<proteinExistence type="predicted"/>
<dbReference type="EMBL" id="JBANMG010000002">
    <property type="protein sequence ID" value="KAK6956920.1"/>
    <property type="molecule type" value="Genomic_DNA"/>
</dbReference>
<feature type="compositionally biased region" description="Low complexity" evidence="1">
    <location>
        <begin position="42"/>
        <end position="52"/>
    </location>
</feature>
<sequence>MSSASNEGRQSPPPESQTGRQLNEAPASGQGTDEAPNKKENLQNQLNNLSSNPKGPLEDAVESKFSKTTKPSS</sequence>
<evidence type="ECO:0000313" key="2">
    <source>
        <dbReference type="EMBL" id="KAK6956920.1"/>
    </source>
</evidence>
<comment type="caution">
    <text evidence="2">The sequence shown here is derived from an EMBL/GenBank/DDBJ whole genome shotgun (WGS) entry which is preliminary data.</text>
</comment>
<evidence type="ECO:0000313" key="3">
    <source>
        <dbReference type="Proteomes" id="UP001369815"/>
    </source>
</evidence>
<name>A0AAX6MW79_9PEZI</name>
<gene>
    <name evidence="2" type="ORF">Daesc_002202</name>
</gene>
<evidence type="ECO:0000256" key="1">
    <source>
        <dbReference type="SAM" id="MobiDB-lite"/>
    </source>
</evidence>
<dbReference type="Proteomes" id="UP001369815">
    <property type="component" value="Unassembled WGS sequence"/>
</dbReference>
<accession>A0AAX6MW79</accession>